<dbReference type="Proteomes" id="UP001555786">
    <property type="component" value="Unassembled WGS sequence"/>
</dbReference>
<dbReference type="PANTHER" id="PTHR44688">
    <property type="entry name" value="DNA-BINDING TRANSCRIPTIONAL ACTIVATOR DEVR_DOSR"/>
    <property type="match status" value="1"/>
</dbReference>
<organism evidence="5 6">
    <name type="scientific">Labrys neptuniae</name>
    <dbReference type="NCBI Taxonomy" id="376174"/>
    <lineage>
        <taxon>Bacteria</taxon>
        <taxon>Pseudomonadati</taxon>
        <taxon>Pseudomonadota</taxon>
        <taxon>Alphaproteobacteria</taxon>
        <taxon>Hyphomicrobiales</taxon>
        <taxon>Xanthobacteraceae</taxon>
        <taxon>Labrys</taxon>
    </lineage>
</organism>
<name>A0ABV3PGT9_9HYPH</name>
<evidence type="ECO:0000256" key="1">
    <source>
        <dbReference type="ARBA" id="ARBA00023015"/>
    </source>
</evidence>
<keyword evidence="2" id="KW-0238">DNA-binding</keyword>
<evidence type="ECO:0000256" key="2">
    <source>
        <dbReference type="ARBA" id="ARBA00023125"/>
    </source>
</evidence>
<dbReference type="PROSITE" id="PS00622">
    <property type="entry name" value="HTH_LUXR_1"/>
    <property type="match status" value="1"/>
</dbReference>
<feature type="domain" description="HTH luxR-type" evidence="4">
    <location>
        <begin position="278"/>
        <end position="343"/>
    </location>
</feature>
<protein>
    <submittedName>
        <fullName evidence="5">Helix-turn-helix transcriptional regulator</fullName>
    </submittedName>
</protein>
<dbReference type="SMART" id="SM00421">
    <property type="entry name" value="HTH_LUXR"/>
    <property type="match status" value="1"/>
</dbReference>
<keyword evidence="1" id="KW-0805">Transcription regulation</keyword>
<dbReference type="RefSeq" id="WP_367623102.1">
    <property type="nucleotide sequence ID" value="NZ_JBFNQD010000001.1"/>
</dbReference>
<dbReference type="InterPro" id="IPR000792">
    <property type="entry name" value="Tscrpt_reg_LuxR_C"/>
</dbReference>
<reference evidence="5 6" key="1">
    <citation type="submission" date="2024-07" db="EMBL/GenBank/DDBJ databases">
        <title>Description of Labrys sedimenti sp. nov., isolated from a diclofenac-degrading enrichment culture.</title>
        <authorList>
            <person name="Tancsics A."/>
            <person name="Csepanyi A."/>
        </authorList>
    </citation>
    <scope>NUCLEOTIDE SEQUENCE [LARGE SCALE GENOMIC DNA]</scope>
    <source>
        <strain evidence="5 6">LMG 23578</strain>
    </source>
</reference>
<comment type="caution">
    <text evidence="5">The sequence shown here is derived from an EMBL/GenBank/DDBJ whole genome shotgun (WGS) entry which is preliminary data.</text>
</comment>
<dbReference type="Gene3D" id="1.10.10.10">
    <property type="entry name" value="Winged helix-like DNA-binding domain superfamily/Winged helix DNA-binding domain"/>
    <property type="match status" value="1"/>
</dbReference>
<keyword evidence="3" id="KW-0804">Transcription</keyword>
<sequence length="350" mass="38828">MKSTLIASGLPLATVNAAIGEAARLVGTSDFYAALLAAFRSLVSHDIATMVRYSAVGRPSFLMHHGFSDALARQYETTFHVFDPFHRYWAQTERPGVVSLDMFPATATRQSRYVREFLQESSITDELGYFLPAMGRASVALFLERRIGRFLESERAAMEDFYPLFAGLESAHVNAVLAAAIGRGAGGVSLPLAIMLRDLEGCVIHASEAWRDLESRNTNLRRAVERLTAENAGEAVLDDATVLHRTRISPAHSSAPEGWLFTVEKSASSSTDYDQAIISELNPTLTPREIDIVKLVLEGHPTATIAQRLKLQRGTVKNHRLRIYEKLDITSERELFLTYIQALQRHRANG</sequence>
<dbReference type="PROSITE" id="PS50043">
    <property type="entry name" value="HTH_LUXR_2"/>
    <property type="match status" value="1"/>
</dbReference>
<dbReference type="PANTHER" id="PTHR44688:SF16">
    <property type="entry name" value="DNA-BINDING TRANSCRIPTIONAL ACTIVATOR DEVR_DOSR"/>
    <property type="match status" value="1"/>
</dbReference>
<dbReference type="InterPro" id="IPR036388">
    <property type="entry name" value="WH-like_DNA-bd_sf"/>
</dbReference>
<dbReference type="PRINTS" id="PR00038">
    <property type="entry name" value="HTHLUXR"/>
</dbReference>
<evidence type="ECO:0000256" key="3">
    <source>
        <dbReference type="ARBA" id="ARBA00023163"/>
    </source>
</evidence>
<dbReference type="InterPro" id="IPR016032">
    <property type="entry name" value="Sig_transdc_resp-reg_C-effctor"/>
</dbReference>
<evidence type="ECO:0000313" key="6">
    <source>
        <dbReference type="Proteomes" id="UP001555786"/>
    </source>
</evidence>
<evidence type="ECO:0000313" key="5">
    <source>
        <dbReference type="EMBL" id="MEW9304830.1"/>
    </source>
</evidence>
<gene>
    <name evidence="5" type="ORF">ABXS05_04730</name>
</gene>
<dbReference type="Pfam" id="PF00196">
    <property type="entry name" value="GerE"/>
    <property type="match status" value="1"/>
</dbReference>
<dbReference type="CDD" id="cd06170">
    <property type="entry name" value="LuxR_C_like"/>
    <property type="match status" value="1"/>
</dbReference>
<dbReference type="SUPFAM" id="SSF46894">
    <property type="entry name" value="C-terminal effector domain of the bipartite response regulators"/>
    <property type="match status" value="1"/>
</dbReference>
<proteinExistence type="predicted"/>
<evidence type="ECO:0000259" key="4">
    <source>
        <dbReference type="PROSITE" id="PS50043"/>
    </source>
</evidence>
<keyword evidence="6" id="KW-1185">Reference proteome</keyword>
<dbReference type="EMBL" id="JBFNQD010000001">
    <property type="protein sequence ID" value="MEW9304830.1"/>
    <property type="molecule type" value="Genomic_DNA"/>
</dbReference>
<accession>A0ABV3PGT9</accession>